<evidence type="ECO:0000313" key="5">
    <source>
        <dbReference type="EMBL" id="KRM69732.1"/>
    </source>
</evidence>
<keyword evidence="3" id="KW-0067">ATP-binding</keyword>
<dbReference type="Pfam" id="PF13732">
    <property type="entry name" value="DrrA1-3_C"/>
    <property type="match status" value="1"/>
</dbReference>
<dbReference type="PANTHER" id="PTHR42939">
    <property type="entry name" value="ABC TRANSPORTER ATP-BINDING PROTEIN ALBC-RELATED"/>
    <property type="match status" value="1"/>
</dbReference>
<dbReference type="STRING" id="1423781.FD06_GL000905"/>
<dbReference type="PROSITE" id="PS50893">
    <property type="entry name" value="ABC_TRANSPORTER_2"/>
    <property type="match status" value="1"/>
</dbReference>
<dbReference type="InterPro" id="IPR027417">
    <property type="entry name" value="P-loop_NTPase"/>
</dbReference>
<dbReference type="GO" id="GO:0016887">
    <property type="term" value="F:ATP hydrolysis activity"/>
    <property type="evidence" value="ECO:0007669"/>
    <property type="project" value="InterPro"/>
</dbReference>
<dbReference type="PATRIC" id="fig|1423781.4.peg.939"/>
<keyword evidence="2" id="KW-0547">Nucleotide-binding</keyword>
<dbReference type="Gene3D" id="3.40.50.300">
    <property type="entry name" value="P-loop containing nucleotide triphosphate hydrolases"/>
    <property type="match status" value="1"/>
</dbReference>
<dbReference type="InterPro" id="IPR003593">
    <property type="entry name" value="AAA+_ATPase"/>
</dbReference>
<accession>A0A0R2AW16</accession>
<evidence type="ECO:0000313" key="6">
    <source>
        <dbReference type="Proteomes" id="UP000052012"/>
    </source>
</evidence>
<dbReference type="RefSeq" id="WP_056965617.1">
    <property type="nucleotide sequence ID" value="NZ_AYYQ01000002.1"/>
</dbReference>
<organism evidence="5 6">
    <name type="scientific">Apilactobacillus ozensis DSM 23829 = JCM 17196</name>
    <dbReference type="NCBI Taxonomy" id="1423781"/>
    <lineage>
        <taxon>Bacteria</taxon>
        <taxon>Bacillati</taxon>
        <taxon>Bacillota</taxon>
        <taxon>Bacilli</taxon>
        <taxon>Lactobacillales</taxon>
        <taxon>Lactobacillaceae</taxon>
        <taxon>Apilactobacillus</taxon>
    </lineage>
</organism>
<name>A0A0R2AW16_9LACO</name>
<evidence type="ECO:0000259" key="4">
    <source>
        <dbReference type="PROSITE" id="PS50893"/>
    </source>
</evidence>
<dbReference type="PROSITE" id="PS00211">
    <property type="entry name" value="ABC_TRANSPORTER_1"/>
    <property type="match status" value="1"/>
</dbReference>
<keyword evidence="1" id="KW-0813">Transport</keyword>
<dbReference type="AlphaFoldDB" id="A0A0R2AW16"/>
<dbReference type="PANTHER" id="PTHR42939:SF1">
    <property type="entry name" value="ABC TRANSPORTER ATP-BINDING PROTEIN ALBC-RELATED"/>
    <property type="match status" value="1"/>
</dbReference>
<sequence length="298" mass="34070">MLEIKNLHKVFENVTALSNVNFIAQAGHITGLIGQNGAGKSTTFHSILNFINYDGDIKWNGHQITENDFNDIGYLPEERSLMINLTIEQQIIYLARLKNKTVAEIKPKIDDWLNRFEVKGTKKSKIKSLSKGNQQKIQLICTLIHEPKLIILDEPFSGLDPVNADLLKREIFLAKDNGATIIFSSHNMQNVQELCDRLVMLNNGNVVLNGDTQEIRDSFGKTKLYISTDKTREELLWLDHIKSVQTRFKNHYLIQLDNESAGKEIFEKLVGNQYTDQFSQEPPTLDEIFKMKAGEHIE</sequence>
<dbReference type="GO" id="GO:0005524">
    <property type="term" value="F:ATP binding"/>
    <property type="evidence" value="ECO:0007669"/>
    <property type="project" value="UniProtKB-KW"/>
</dbReference>
<gene>
    <name evidence="5" type="ORF">FD06_GL000905</name>
</gene>
<dbReference type="InterPro" id="IPR003439">
    <property type="entry name" value="ABC_transporter-like_ATP-bd"/>
</dbReference>
<dbReference type="SMART" id="SM00382">
    <property type="entry name" value="AAA"/>
    <property type="match status" value="1"/>
</dbReference>
<feature type="domain" description="ABC transporter" evidence="4">
    <location>
        <begin position="2"/>
        <end position="228"/>
    </location>
</feature>
<dbReference type="InterPro" id="IPR051782">
    <property type="entry name" value="ABC_Transporter_VariousFunc"/>
</dbReference>
<dbReference type="Pfam" id="PF00005">
    <property type="entry name" value="ABC_tran"/>
    <property type="match status" value="1"/>
</dbReference>
<proteinExistence type="predicted"/>
<dbReference type="Proteomes" id="UP000052012">
    <property type="component" value="Unassembled WGS sequence"/>
</dbReference>
<comment type="caution">
    <text evidence="5">The sequence shown here is derived from an EMBL/GenBank/DDBJ whole genome shotgun (WGS) entry which is preliminary data.</text>
</comment>
<dbReference type="SUPFAM" id="SSF52540">
    <property type="entry name" value="P-loop containing nucleoside triphosphate hydrolases"/>
    <property type="match status" value="1"/>
</dbReference>
<dbReference type="InterPro" id="IPR025302">
    <property type="entry name" value="DrrA1/2-like_C"/>
</dbReference>
<dbReference type="OrthoDB" id="9801987at2"/>
<evidence type="ECO:0000256" key="1">
    <source>
        <dbReference type="ARBA" id="ARBA00022448"/>
    </source>
</evidence>
<protein>
    <submittedName>
        <fullName evidence="5">ABC-type uncharacterized transport system, ATPase component</fullName>
    </submittedName>
</protein>
<dbReference type="EMBL" id="AYYQ01000002">
    <property type="protein sequence ID" value="KRM69732.1"/>
    <property type="molecule type" value="Genomic_DNA"/>
</dbReference>
<evidence type="ECO:0000256" key="2">
    <source>
        <dbReference type="ARBA" id="ARBA00022741"/>
    </source>
</evidence>
<keyword evidence="6" id="KW-1185">Reference proteome</keyword>
<reference evidence="5 6" key="1">
    <citation type="journal article" date="2015" name="Genome Announc.">
        <title>Expanding the biotechnology potential of lactobacilli through comparative genomics of 213 strains and associated genera.</title>
        <authorList>
            <person name="Sun Z."/>
            <person name="Harris H.M."/>
            <person name="McCann A."/>
            <person name="Guo C."/>
            <person name="Argimon S."/>
            <person name="Zhang W."/>
            <person name="Yang X."/>
            <person name="Jeffery I.B."/>
            <person name="Cooney J.C."/>
            <person name="Kagawa T.F."/>
            <person name="Liu W."/>
            <person name="Song Y."/>
            <person name="Salvetti E."/>
            <person name="Wrobel A."/>
            <person name="Rasinkangas P."/>
            <person name="Parkhill J."/>
            <person name="Rea M.C."/>
            <person name="O'Sullivan O."/>
            <person name="Ritari J."/>
            <person name="Douillard F.P."/>
            <person name="Paul Ross R."/>
            <person name="Yang R."/>
            <person name="Briner A.E."/>
            <person name="Felis G.E."/>
            <person name="de Vos W.M."/>
            <person name="Barrangou R."/>
            <person name="Klaenhammer T.R."/>
            <person name="Caufield P.W."/>
            <person name="Cui Y."/>
            <person name="Zhang H."/>
            <person name="O'Toole P.W."/>
        </authorList>
    </citation>
    <scope>NUCLEOTIDE SEQUENCE [LARGE SCALE GENOMIC DNA]</scope>
    <source>
        <strain evidence="5 6">DSM 23829</strain>
    </source>
</reference>
<evidence type="ECO:0000256" key="3">
    <source>
        <dbReference type="ARBA" id="ARBA00022840"/>
    </source>
</evidence>
<dbReference type="InterPro" id="IPR017871">
    <property type="entry name" value="ABC_transporter-like_CS"/>
</dbReference>